<sequence>MVGRRAEWVQRGGGKGEVCDLGAVVLVDEHRARRFPVGKVHCGNSERYDTWVGPSEEVVEGRPDRYEKWATIRSCIGVDVADAMDHEKQCSCRTVQAGGGVMGRGRKAAGENWGAAAYMLGDAPAQILNAKERVGGACDNV</sequence>
<name>A0A9P5YLS1_9AGAR</name>
<comment type="caution">
    <text evidence="1">The sequence shown here is derived from an EMBL/GenBank/DDBJ whole genome shotgun (WGS) entry which is preliminary data.</text>
</comment>
<gene>
    <name evidence="1" type="ORF">BDN70DRAFT_901586</name>
</gene>
<keyword evidence="2" id="KW-1185">Reference proteome</keyword>
<proteinExistence type="predicted"/>
<reference evidence="1" key="1">
    <citation type="submission" date="2020-11" db="EMBL/GenBank/DDBJ databases">
        <authorList>
            <consortium name="DOE Joint Genome Institute"/>
            <person name="Ahrendt S."/>
            <person name="Riley R."/>
            <person name="Andreopoulos W."/>
            <person name="Labutti K."/>
            <person name="Pangilinan J."/>
            <person name="Ruiz-Duenas F.J."/>
            <person name="Barrasa J.M."/>
            <person name="Sanchez-Garcia M."/>
            <person name="Camarero S."/>
            <person name="Miyauchi S."/>
            <person name="Serrano A."/>
            <person name="Linde D."/>
            <person name="Babiker R."/>
            <person name="Drula E."/>
            <person name="Ayuso-Fernandez I."/>
            <person name="Pacheco R."/>
            <person name="Padilla G."/>
            <person name="Ferreira P."/>
            <person name="Barriuso J."/>
            <person name="Kellner H."/>
            <person name="Castanera R."/>
            <person name="Alfaro M."/>
            <person name="Ramirez L."/>
            <person name="Pisabarro A.G."/>
            <person name="Kuo A."/>
            <person name="Tritt A."/>
            <person name="Lipzen A."/>
            <person name="He G."/>
            <person name="Yan M."/>
            <person name="Ng V."/>
            <person name="Cullen D."/>
            <person name="Martin F."/>
            <person name="Rosso M.-N."/>
            <person name="Henrissat B."/>
            <person name="Hibbett D."/>
            <person name="Martinez A.T."/>
            <person name="Grigoriev I.V."/>
        </authorList>
    </citation>
    <scope>NUCLEOTIDE SEQUENCE</scope>
    <source>
        <strain evidence="1">CIRM-BRFM 674</strain>
    </source>
</reference>
<dbReference type="EMBL" id="MU155753">
    <property type="protein sequence ID" value="KAF9471131.1"/>
    <property type="molecule type" value="Genomic_DNA"/>
</dbReference>
<organism evidence="1 2">
    <name type="scientific">Pholiota conissans</name>
    <dbReference type="NCBI Taxonomy" id="109636"/>
    <lineage>
        <taxon>Eukaryota</taxon>
        <taxon>Fungi</taxon>
        <taxon>Dikarya</taxon>
        <taxon>Basidiomycota</taxon>
        <taxon>Agaricomycotina</taxon>
        <taxon>Agaricomycetes</taxon>
        <taxon>Agaricomycetidae</taxon>
        <taxon>Agaricales</taxon>
        <taxon>Agaricineae</taxon>
        <taxon>Strophariaceae</taxon>
        <taxon>Pholiota</taxon>
    </lineage>
</organism>
<dbReference type="AlphaFoldDB" id="A0A9P5YLS1"/>
<protein>
    <submittedName>
        <fullName evidence="1">Uncharacterized protein</fullName>
    </submittedName>
</protein>
<accession>A0A9P5YLS1</accession>
<dbReference type="Proteomes" id="UP000807469">
    <property type="component" value="Unassembled WGS sequence"/>
</dbReference>
<evidence type="ECO:0000313" key="2">
    <source>
        <dbReference type="Proteomes" id="UP000807469"/>
    </source>
</evidence>
<evidence type="ECO:0000313" key="1">
    <source>
        <dbReference type="EMBL" id="KAF9471131.1"/>
    </source>
</evidence>